<gene>
    <name evidence="3" type="ORF">MSAN_00040600</name>
</gene>
<keyword evidence="1" id="KW-0472">Membrane</keyword>
<dbReference type="PROSITE" id="PS51257">
    <property type="entry name" value="PROKAR_LIPOPROTEIN"/>
    <property type="match status" value="1"/>
</dbReference>
<protein>
    <submittedName>
        <fullName evidence="3">Uncharacterized protein</fullName>
    </submittedName>
</protein>
<proteinExistence type="predicted"/>
<dbReference type="PANTHER" id="PTHR34862:SF1">
    <property type="entry name" value="SPARK DOMAIN-CONTAINING PROTEIN"/>
    <property type="match status" value="1"/>
</dbReference>
<dbReference type="AlphaFoldDB" id="A0A8H6ZC69"/>
<keyword evidence="2" id="KW-0732">Signal</keyword>
<feature type="signal peptide" evidence="2">
    <location>
        <begin position="1"/>
        <end position="18"/>
    </location>
</feature>
<feature type="transmembrane region" description="Helical" evidence="1">
    <location>
        <begin position="234"/>
        <end position="251"/>
    </location>
</feature>
<feature type="chain" id="PRO_5034137184" evidence="2">
    <location>
        <begin position="19"/>
        <end position="252"/>
    </location>
</feature>
<accession>A0A8H6ZC69</accession>
<dbReference type="OrthoDB" id="2536450at2759"/>
<organism evidence="3 4">
    <name type="scientific">Mycena sanguinolenta</name>
    <dbReference type="NCBI Taxonomy" id="230812"/>
    <lineage>
        <taxon>Eukaryota</taxon>
        <taxon>Fungi</taxon>
        <taxon>Dikarya</taxon>
        <taxon>Basidiomycota</taxon>
        <taxon>Agaricomycotina</taxon>
        <taxon>Agaricomycetes</taxon>
        <taxon>Agaricomycetidae</taxon>
        <taxon>Agaricales</taxon>
        <taxon>Marasmiineae</taxon>
        <taxon>Mycenaceae</taxon>
        <taxon>Mycena</taxon>
    </lineage>
</organism>
<dbReference type="EMBL" id="JACAZH010000001">
    <property type="protein sequence ID" value="KAF7376253.1"/>
    <property type="molecule type" value="Genomic_DNA"/>
</dbReference>
<evidence type="ECO:0000256" key="1">
    <source>
        <dbReference type="SAM" id="Phobius"/>
    </source>
</evidence>
<dbReference type="PANTHER" id="PTHR34862">
    <property type="entry name" value="SPARK DOMAIN-CONTAINING PROTEIN"/>
    <property type="match status" value="1"/>
</dbReference>
<keyword evidence="1" id="KW-1133">Transmembrane helix</keyword>
<name>A0A8H6ZC69_9AGAR</name>
<reference evidence="3" key="1">
    <citation type="submission" date="2020-05" db="EMBL/GenBank/DDBJ databases">
        <title>Mycena genomes resolve the evolution of fungal bioluminescence.</title>
        <authorList>
            <person name="Tsai I.J."/>
        </authorList>
    </citation>
    <scope>NUCLEOTIDE SEQUENCE</scope>
    <source>
        <strain evidence="3">160909Yilan</strain>
    </source>
</reference>
<comment type="caution">
    <text evidence="3">The sequence shown here is derived from an EMBL/GenBank/DDBJ whole genome shotgun (WGS) entry which is preliminary data.</text>
</comment>
<keyword evidence="4" id="KW-1185">Reference proteome</keyword>
<sequence length="252" mass="25213">MMYRLLTAAVLAASSVSAVSISSACQSALTGVAANSDANACLSVSSLLSTVLDSNASIITPVDNMLKALCSAAPCSNATLSAVVTNITTGCSAELSSSGSSVSAAEITTLVEQYYTTARSIICLTDSGTNCITETLTNIQSMLGTLSLDNIGTIITNAFTSTSSLPANVSCSNCVKGAYNILNQNFPSTASSIASELDSECGANFTDGSAPSGIVESATSTGGKDSGAMAVTRGALAGSVLLVASYLWVFLA</sequence>
<evidence type="ECO:0000313" key="4">
    <source>
        <dbReference type="Proteomes" id="UP000623467"/>
    </source>
</evidence>
<evidence type="ECO:0000256" key="2">
    <source>
        <dbReference type="SAM" id="SignalP"/>
    </source>
</evidence>
<dbReference type="Proteomes" id="UP000623467">
    <property type="component" value="Unassembled WGS sequence"/>
</dbReference>
<keyword evidence="1" id="KW-0812">Transmembrane</keyword>
<evidence type="ECO:0000313" key="3">
    <source>
        <dbReference type="EMBL" id="KAF7376253.1"/>
    </source>
</evidence>